<reference evidence="1 2" key="1">
    <citation type="submission" date="2023-02" db="EMBL/GenBank/DDBJ databases">
        <title>LHISI_Scaffold_Assembly.</title>
        <authorList>
            <person name="Stuart O.P."/>
            <person name="Cleave R."/>
            <person name="Magrath M.J.L."/>
            <person name="Mikheyev A.S."/>
        </authorList>
    </citation>
    <scope>NUCLEOTIDE SEQUENCE [LARGE SCALE GENOMIC DNA]</scope>
    <source>
        <strain evidence="1">Daus_M_001</strain>
        <tissue evidence="1">Leg muscle</tissue>
    </source>
</reference>
<dbReference type="Proteomes" id="UP001159363">
    <property type="component" value="Chromosome 11"/>
</dbReference>
<dbReference type="EMBL" id="JARBHB010000012">
    <property type="protein sequence ID" value="KAJ8871997.1"/>
    <property type="molecule type" value="Genomic_DNA"/>
</dbReference>
<protein>
    <submittedName>
        <fullName evidence="1">Uncharacterized protein</fullName>
    </submittedName>
</protein>
<keyword evidence="2" id="KW-1185">Reference proteome</keyword>
<proteinExistence type="predicted"/>
<evidence type="ECO:0000313" key="2">
    <source>
        <dbReference type="Proteomes" id="UP001159363"/>
    </source>
</evidence>
<name>A0ABQ9GIY9_9NEOP</name>
<sequence>MSDPPESELPKVDLSHEGLKYIADYVAYRFKNKHPLGDQSSDNNRIDYLSRGSLMTHSPELLEAIEISKEMFVAMHGDYFSKSKHVFNLLTNDIMSRTCNIPREAIHCFLSTRTNTRIREINRKTKNIEDEQRKSRNKMKKYM</sequence>
<accession>A0ABQ9GIY9</accession>
<evidence type="ECO:0000313" key="1">
    <source>
        <dbReference type="EMBL" id="KAJ8871997.1"/>
    </source>
</evidence>
<comment type="caution">
    <text evidence="1">The sequence shown here is derived from an EMBL/GenBank/DDBJ whole genome shotgun (WGS) entry which is preliminary data.</text>
</comment>
<gene>
    <name evidence="1" type="ORF">PR048_028337</name>
</gene>
<organism evidence="1 2">
    <name type="scientific">Dryococelus australis</name>
    <dbReference type="NCBI Taxonomy" id="614101"/>
    <lineage>
        <taxon>Eukaryota</taxon>
        <taxon>Metazoa</taxon>
        <taxon>Ecdysozoa</taxon>
        <taxon>Arthropoda</taxon>
        <taxon>Hexapoda</taxon>
        <taxon>Insecta</taxon>
        <taxon>Pterygota</taxon>
        <taxon>Neoptera</taxon>
        <taxon>Polyneoptera</taxon>
        <taxon>Phasmatodea</taxon>
        <taxon>Verophasmatodea</taxon>
        <taxon>Anareolatae</taxon>
        <taxon>Phasmatidae</taxon>
        <taxon>Eurycanthinae</taxon>
        <taxon>Dryococelus</taxon>
    </lineage>
</organism>